<name>A0ABV8EWV5_9ACTN</name>
<dbReference type="Gene3D" id="3.50.50.60">
    <property type="entry name" value="FAD/NAD(P)-binding domain"/>
    <property type="match status" value="1"/>
</dbReference>
<comment type="caution">
    <text evidence="4">The sequence shown here is derived from an EMBL/GenBank/DDBJ whole genome shotgun (WGS) entry which is preliminary data.</text>
</comment>
<dbReference type="EMBL" id="JBHSBC010000008">
    <property type="protein sequence ID" value="MFC3980096.1"/>
    <property type="molecule type" value="Genomic_DNA"/>
</dbReference>
<dbReference type="InterPro" id="IPR002938">
    <property type="entry name" value="FAD-bd"/>
</dbReference>
<dbReference type="Proteomes" id="UP001595698">
    <property type="component" value="Unassembled WGS sequence"/>
</dbReference>
<dbReference type="Pfam" id="PF01494">
    <property type="entry name" value="FAD_binding_3"/>
    <property type="match status" value="1"/>
</dbReference>
<evidence type="ECO:0000256" key="2">
    <source>
        <dbReference type="ARBA" id="ARBA00022827"/>
    </source>
</evidence>
<evidence type="ECO:0000256" key="1">
    <source>
        <dbReference type="ARBA" id="ARBA00022630"/>
    </source>
</evidence>
<evidence type="ECO:0000313" key="5">
    <source>
        <dbReference type="Proteomes" id="UP001595698"/>
    </source>
</evidence>
<gene>
    <name evidence="4" type="ORF">ACFOYY_08195</name>
</gene>
<accession>A0ABV8EWV5</accession>
<dbReference type="InterPro" id="IPR036188">
    <property type="entry name" value="FAD/NAD-bd_sf"/>
</dbReference>
<dbReference type="InterPro" id="IPR050641">
    <property type="entry name" value="RIFMO-like"/>
</dbReference>
<dbReference type="PRINTS" id="PR00420">
    <property type="entry name" value="RNGMNOXGNASE"/>
</dbReference>
<protein>
    <submittedName>
        <fullName evidence="4">4-hydroxybenzoate 3-monooxygenase</fullName>
    </submittedName>
</protein>
<dbReference type="SUPFAM" id="SSF54373">
    <property type="entry name" value="FAD-linked reductases, C-terminal domain"/>
    <property type="match status" value="1"/>
</dbReference>
<dbReference type="SUPFAM" id="SSF51905">
    <property type="entry name" value="FAD/NAD(P)-binding domain"/>
    <property type="match status" value="1"/>
</dbReference>
<dbReference type="NCBIfam" id="NF006091">
    <property type="entry name" value="PRK08243.1"/>
    <property type="match status" value="1"/>
</dbReference>
<keyword evidence="2" id="KW-0274">FAD</keyword>
<feature type="domain" description="FAD-binding" evidence="3">
    <location>
        <begin position="6"/>
        <end position="342"/>
    </location>
</feature>
<keyword evidence="1" id="KW-0285">Flavoprotein</keyword>
<reference evidence="5" key="1">
    <citation type="journal article" date="2019" name="Int. J. Syst. Evol. Microbiol.">
        <title>The Global Catalogue of Microorganisms (GCM) 10K type strain sequencing project: providing services to taxonomists for standard genome sequencing and annotation.</title>
        <authorList>
            <consortium name="The Broad Institute Genomics Platform"/>
            <consortium name="The Broad Institute Genome Sequencing Center for Infectious Disease"/>
            <person name="Wu L."/>
            <person name="Ma J."/>
        </authorList>
    </citation>
    <scope>NUCLEOTIDE SEQUENCE [LARGE SCALE GENOMIC DNA]</scope>
    <source>
        <strain evidence="5">TBRC 7912</strain>
    </source>
</reference>
<dbReference type="PANTHER" id="PTHR43004">
    <property type="entry name" value="TRK SYSTEM POTASSIUM UPTAKE PROTEIN"/>
    <property type="match status" value="1"/>
</dbReference>
<dbReference type="Gene3D" id="3.30.9.10">
    <property type="entry name" value="D-Amino Acid Oxidase, subunit A, domain 2"/>
    <property type="match status" value="1"/>
</dbReference>
<proteinExistence type="predicted"/>
<sequence length="403" mass="44238">MTHPQRTQVGIIGAGPAGLLLSHLLHLRGIDSVVLERRSRDHVERRVRAGVLEQGTVDTLVAAGVGDRLVREGLVHHGIELRYGGAGHRVAFERLVPGRAITVYGQQEVVKDLIAARLAAGGDIRFEVGDVAVHDAGTDAPYLTFDGGRLDCEVIAGCDGFHGVSRASVPEGELTVHERDYPFAWLGVLARAVPSAEELIYAWNERGFALHSMRTPEISRFYLQVPAGEDIADWPDERIWAELRARLETVPGFTLTTGEILEKGVTPMRSFVAEPMRHGNLFLAGDAAHIVPPTGAKGLNLAVADVRVLTEALAHRYATGSDDLLDAYSETCLRRVWRAQHFSWWMTTLLHTFDTDDAYGRRLQISHLDYVTSSEAAATTLAENYVGLPYERDLPETTGARTL</sequence>
<dbReference type="PANTHER" id="PTHR43004:SF3">
    <property type="entry name" value="P-HYDROXYBENZOATE HYDROXYLASE"/>
    <property type="match status" value="1"/>
</dbReference>
<evidence type="ECO:0000313" key="4">
    <source>
        <dbReference type="EMBL" id="MFC3980096.1"/>
    </source>
</evidence>
<evidence type="ECO:0000259" key="3">
    <source>
        <dbReference type="Pfam" id="PF01494"/>
    </source>
</evidence>
<keyword evidence="5" id="KW-1185">Reference proteome</keyword>
<organism evidence="4 5">
    <name type="scientific">Streptosporangium jomthongense</name>
    <dbReference type="NCBI Taxonomy" id="1193683"/>
    <lineage>
        <taxon>Bacteria</taxon>
        <taxon>Bacillati</taxon>
        <taxon>Actinomycetota</taxon>
        <taxon>Actinomycetes</taxon>
        <taxon>Streptosporangiales</taxon>
        <taxon>Streptosporangiaceae</taxon>
        <taxon>Streptosporangium</taxon>
    </lineage>
</organism>
<dbReference type="RefSeq" id="WP_386189038.1">
    <property type="nucleotide sequence ID" value="NZ_JBHSBC010000008.1"/>
</dbReference>